<dbReference type="STRING" id="180332.GCA_000797495_00472"/>
<keyword evidence="6" id="KW-0326">Glycosidase</keyword>
<evidence type="ECO:0000256" key="2">
    <source>
        <dbReference type="ARBA" id="ARBA00007951"/>
    </source>
</evidence>
<proteinExistence type="inferred from homology"/>
<dbReference type="InterPro" id="IPR057739">
    <property type="entry name" value="Glyco_hydro_29_N"/>
</dbReference>
<accession>A0A4U8QAI8</accession>
<dbReference type="InterPro" id="IPR016286">
    <property type="entry name" value="FUC_metazoa-typ"/>
</dbReference>
<keyword evidence="9" id="KW-1185">Reference proteome</keyword>
<dbReference type="Gene3D" id="3.20.20.80">
    <property type="entry name" value="Glycosidases"/>
    <property type="match status" value="1"/>
</dbReference>
<gene>
    <name evidence="8" type="ORF">DSM106044_01048</name>
</gene>
<dbReference type="Pfam" id="PF01120">
    <property type="entry name" value="Alpha_L_fucos"/>
    <property type="match status" value="1"/>
</dbReference>
<dbReference type="PANTHER" id="PTHR10030:SF37">
    <property type="entry name" value="ALPHA-L-FUCOSIDASE-RELATED"/>
    <property type="match status" value="1"/>
</dbReference>
<name>A0A4U8QAI8_9FIRM</name>
<dbReference type="GO" id="GO:0006004">
    <property type="term" value="P:fucose metabolic process"/>
    <property type="evidence" value="ECO:0007669"/>
    <property type="project" value="InterPro"/>
</dbReference>
<dbReference type="AlphaFoldDB" id="A0A4U8QAI8"/>
<evidence type="ECO:0000256" key="4">
    <source>
        <dbReference type="ARBA" id="ARBA00022729"/>
    </source>
</evidence>
<dbReference type="PANTHER" id="PTHR10030">
    <property type="entry name" value="ALPHA-L-FUCOSIDASE"/>
    <property type="match status" value="1"/>
</dbReference>
<evidence type="ECO:0000256" key="5">
    <source>
        <dbReference type="ARBA" id="ARBA00022801"/>
    </source>
</evidence>
<dbReference type="EC" id="3.2.1.51" evidence="3"/>
<dbReference type="OrthoDB" id="107551at2"/>
<dbReference type="InterPro" id="IPR017853">
    <property type="entry name" value="GH"/>
</dbReference>
<sequence length="415" mass="47675">MYDTKQKWFKEAKYGMFIHWGLYSILAGEYNGKVTDNIAEWIMNDLDIPIPEYEKLAAQFNPVNFNADEYVRQARDWGMKYLTFTAKHHDGFALYHSHCSSYNVVDATPFGRDIVAELGEACRKYDVKFCLYYSQAQDWHHPDGYIHKKNNDGKNFRRYLDEKCLPQIKELLTGYGDVHMLWLDTPMGCTKEESQEIYDLIKSIQPACIVSGRIGNQIGDYMTTGDNAIPSLPFNGDWEVPATLNDTFAYSKHDHNWKTPEEIIHLMLRINSRGGNYLLNIGPKADGSIPEESCRILDSIAEYLKSCGDSVYATKPVPHYVYEMDNVIFTGKDYRLYIHLKKPVKKLLLNNIANTIEKAYLLHSGKPVIGNCVKSCEGDSCWMFEISEDESDFHPIDTVICVEMGEKELLLETLK</sequence>
<organism evidence="8 9">
    <name type="scientific">Robinsoniella peoriensis</name>
    <dbReference type="NCBI Taxonomy" id="180332"/>
    <lineage>
        <taxon>Bacteria</taxon>
        <taxon>Bacillati</taxon>
        <taxon>Bacillota</taxon>
        <taxon>Clostridia</taxon>
        <taxon>Lachnospirales</taxon>
        <taxon>Lachnospiraceae</taxon>
        <taxon>Robinsoniella</taxon>
    </lineage>
</organism>
<dbReference type="GO" id="GO:0016139">
    <property type="term" value="P:glycoside catabolic process"/>
    <property type="evidence" value="ECO:0007669"/>
    <property type="project" value="TreeGrafter"/>
</dbReference>
<evidence type="ECO:0000313" key="8">
    <source>
        <dbReference type="EMBL" id="TLD02011.1"/>
    </source>
</evidence>
<dbReference type="EMBL" id="QGQD01000023">
    <property type="protein sequence ID" value="TLD02011.1"/>
    <property type="molecule type" value="Genomic_DNA"/>
</dbReference>
<evidence type="ECO:0000313" key="9">
    <source>
        <dbReference type="Proteomes" id="UP000306509"/>
    </source>
</evidence>
<dbReference type="RefSeq" id="WP_044294723.1">
    <property type="nucleotide sequence ID" value="NZ_CABMJZ010000121.1"/>
</dbReference>
<dbReference type="PRINTS" id="PR00741">
    <property type="entry name" value="GLHYDRLASE29"/>
</dbReference>
<dbReference type="GO" id="GO:0005764">
    <property type="term" value="C:lysosome"/>
    <property type="evidence" value="ECO:0007669"/>
    <property type="project" value="TreeGrafter"/>
</dbReference>
<comment type="function">
    <text evidence="1">Alpha-L-fucosidase is responsible for hydrolyzing the alpha-1,6-linked fucose joined to the reducing-end N-acetylglucosamine of the carbohydrate moieties of glycoproteins.</text>
</comment>
<keyword evidence="4" id="KW-0732">Signal</keyword>
<keyword evidence="5" id="KW-0378">Hydrolase</keyword>
<evidence type="ECO:0000259" key="7">
    <source>
        <dbReference type="Pfam" id="PF01120"/>
    </source>
</evidence>
<feature type="domain" description="Glycoside hydrolase family 29 N-terminal" evidence="7">
    <location>
        <begin position="6"/>
        <end position="308"/>
    </location>
</feature>
<reference evidence="8 9" key="1">
    <citation type="journal article" date="2019" name="Anaerobe">
        <title>Detection of Robinsoniella peoriensis in multiple bone samples of a trauma patient.</title>
        <authorList>
            <person name="Schrottner P."/>
            <person name="Hartwich K."/>
            <person name="Bunk B."/>
            <person name="Schober I."/>
            <person name="Helbig S."/>
            <person name="Rudolph W.W."/>
            <person name="Gunzer F."/>
        </authorList>
    </citation>
    <scope>NUCLEOTIDE SEQUENCE [LARGE SCALE GENOMIC DNA]</scope>
    <source>
        <strain evidence="8 9">DSM 106044</strain>
    </source>
</reference>
<dbReference type="InterPro" id="IPR000933">
    <property type="entry name" value="Glyco_hydro_29"/>
</dbReference>
<dbReference type="GO" id="GO:0004560">
    <property type="term" value="F:alpha-L-fucosidase activity"/>
    <property type="evidence" value="ECO:0007669"/>
    <property type="project" value="InterPro"/>
</dbReference>
<dbReference type="Proteomes" id="UP000306509">
    <property type="component" value="Unassembled WGS sequence"/>
</dbReference>
<evidence type="ECO:0000256" key="1">
    <source>
        <dbReference type="ARBA" id="ARBA00004071"/>
    </source>
</evidence>
<dbReference type="SUPFAM" id="SSF51445">
    <property type="entry name" value="(Trans)glycosidases"/>
    <property type="match status" value="1"/>
</dbReference>
<evidence type="ECO:0000256" key="6">
    <source>
        <dbReference type="ARBA" id="ARBA00023295"/>
    </source>
</evidence>
<protein>
    <recommendedName>
        <fullName evidence="3">alpha-L-fucosidase</fullName>
        <ecNumber evidence="3">3.2.1.51</ecNumber>
    </recommendedName>
</protein>
<dbReference type="SMART" id="SM00812">
    <property type="entry name" value="Alpha_L_fucos"/>
    <property type="match status" value="1"/>
</dbReference>
<comment type="similarity">
    <text evidence="2">Belongs to the glycosyl hydrolase 29 family.</text>
</comment>
<comment type="caution">
    <text evidence="8">The sequence shown here is derived from an EMBL/GenBank/DDBJ whole genome shotgun (WGS) entry which is preliminary data.</text>
</comment>
<dbReference type="PIRSF" id="PIRSF001092">
    <property type="entry name" value="Alpha-L-fucosidase"/>
    <property type="match status" value="1"/>
</dbReference>
<evidence type="ECO:0000256" key="3">
    <source>
        <dbReference type="ARBA" id="ARBA00012662"/>
    </source>
</evidence>